<sequence>MHSIIRLIWRSIDLIMAALLTAMIAIVFANVVLRYGFSSGIRVSVELSRLWFVWVVMLGAAVTLRRGEHLALAEFAEAAFPKYIGLLRRACWLVILVTVLMLFWGCMKQAMMNMSNISPLTGLPSGLFYLAGVVSSVLMTAIAVVRIINPDSVKQVLAEDGAE</sequence>
<dbReference type="GO" id="GO:0022857">
    <property type="term" value="F:transmembrane transporter activity"/>
    <property type="evidence" value="ECO:0007669"/>
    <property type="project" value="UniProtKB-UniRule"/>
</dbReference>
<comment type="function">
    <text evidence="9">Part of the tripartite ATP-independent periplasmic (TRAP) transport system.</text>
</comment>
<evidence type="ECO:0000259" key="10">
    <source>
        <dbReference type="Pfam" id="PF04290"/>
    </source>
</evidence>
<reference evidence="12" key="1">
    <citation type="submission" date="2015-08" db="EMBL/GenBank/DDBJ databases">
        <authorList>
            <person name="Varghese N."/>
        </authorList>
    </citation>
    <scope>NUCLEOTIDE SEQUENCE [LARGE SCALE GENOMIC DNA]</scope>
    <source>
        <strain evidence="12">DSM 23407</strain>
    </source>
</reference>
<evidence type="ECO:0000256" key="2">
    <source>
        <dbReference type="ARBA" id="ARBA00022448"/>
    </source>
</evidence>
<dbReference type="OrthoDB" id="4964541at2"/>
<feature type="transmembrane region" description="Helical" evidence="9">
    <location>
        <begin position="49"/>
        <end position="65"/>
    </location>
</feature>
<dbReference type="EMBL" id="CYHE01000001">
    <property type="protein sequence ID" value="CUA92404.1"/>
    <property type="molecule type" value="Genomic_DNA"/>
</dbReference>
<comment type="similarity">
    <text evidence="8 9">Belongs to the TRAP transporter small permease family.</text>
</comment>
<dbReference type="AlphaFoldDB" id="A0A0K6HNE9"/>
<feature type="transmembrane region" description="Helical" evidence="9">
    <location>
        <begin position="86"/>
        <end position="107"/>
    </location>
</feature>
<evidence type="ECO:0000313" key="11">
    <source>
        <dbReference type="EMBL" id="CUA92404.1"/>
    </source>
</evidence>
<gene>
    <name evidence="11" type="ORF">Ga0061067_101518</name>
</gene>
<evidence type="ECO:0000313" key="12">
    <source>
        <dbReference type="Proteomes" id="UP000183900"/>
    </source>
</evidence>
<keyword evidence="6 9" id="KW-1133">Transmembrane helix</keyword>
<dbReference type="RefSeq" id="WP_055454222.1">
    <property type="nucleotide sequence ID" value="NZ_CYHE01000001.1"/>
</dbReference>
<keyword evidence="4 9" id="KW-0997">Cell inner membrane</keyword>
<keyword evidence="12" id="KW-1185">Reference proteome</keyword>
<organism evidence="11 12">
    <name type="scientific">Pannonibacter indicus</name>
    <dbReference type="NCBI Taxonomy" id="466044"/>
    <lineage>
        <taxon>Bacteria</taxon>
        <taxon>Pseudomonadati</taxon>
        <taxon>Pseudomonadota</taxon>
        <taxon>Alphaproteobacteria</taxon>
        <taxon>Hyphomicrobiales</taxon>
        <taxon>Stappiaceae</taxon>
        <taxon>Pannonibacter</taxon>
    </lineage>
</organism>
<comment type="subunit">
    <text evidence="9">The complex comprises the extracytoplasmic solute receptor protein and the two transmembrane proteins.</text>
</comment>
<comment type="subcellular location">
    <subcellularLocation>
        <location evidence="1 9">Cell inner membrane</location>
        <topology evidence="1 9">Multi-pass membrane protein</topology>
    </subcellularLocation>
</comment>
<dbReference type="GO" id="GO:0005886">
    <property type="term" value="C:plasma membrane"/>
    <property type="evidence" value="ECO:0007669"/>
    <property type="project" value="UniProtKB-SubCell"/>
</dbReference>
<dbReference type="GO" id="GO:0015740">
    <property type="term" value="P:C4-dicarboxylate transport"/>
    <property type="evidence" value="ECO:0007669"/>
    <property type="project" value="TreeGrafter"/>
</dbReference>
<evidence type="ECO:0000256" key="5">
    <source>
        <dbReference type="ARBA" id="ARBA00022692"/>
    </source>
</evidence>
<evidence type="ECO:0000256" key="1">
    <source>
        <dbReference type="ARBA" id="ARBA00004429"/>
    </source>
</evidence>
<name>A0A0K6HNE9_9HYPH</name>
<keyword evidence="7 9" id="KW-0472">Membrane</keyword>
<evidence type="ECO:0000256" key="3">
    <source>
        <dbReference type="ARBA" id="ARBA00022475"/>
    </source>
</evidence>
<dbReference type="Pfam" id="PF04290">
    <property type="entry name" value="DctQ"/>
    <property type="match status" value="1"/>
</dbReference>
<evidence type="ECO:0000256" key="7">
    <source>
        <dbReference type="ARBA" id="ARBA00023136"/>
    </source>
</evidence>
<feature type="transmembrane region" description="Helical" evidence="9">
    <location>
        <begin position="12"/>
        <end position="37"/>
    </location>
</feature>
<feature type="transmembrane region" description="Helical" evidence="9">
    <location>
        <begin position="127"/>
        <end position="148"/>
    </location>
</feature>
<keyword evidence="3" id="KW-1003">Cell membrane</keyword>
<keyword evidence="2 9" id="KW-0813">Transport</keyword>
<evidence type="ECO:0000256" key="6">
    <source>
        <dbReference type="ARBA" id="ARBA00022989"/>
    </source>
</evidence>
<evidence type="ECO:0000256" key="9">
    <source>
        <dbReference type="RuleBase" id="RU369079"/>
    </source>
</evidence>
<dbReference type="InterPro" id="IPR055348">
    <property type="entry name" value="DctQ"/>
</dbReference>
<evidence type="ECO:0000256" key="8">
    <source>
        <dbReference type="ARBA" id="ARBA00038436"/>
    </source>
</evidence>
<keyword evidence="5 9" id="KW-0812">Transmembrane</keyword>
<dbReference type="InterPro" id="IPR007387">
    <property type="entry name" value="TRAP_DctQ"/>
</dbReference>
<proteinExistence type="inferred from homology"/>
<evidence type="ECO:0000256" key="4">
    <source>
        <dbReference type="ARBA" id="ARBA00022519"/>
    </source>
</evidence>
<dbReference type="Proteomes" id="UP000183900">
    <property type="component" value="Unassembled WGS sequence"/>
</dbReference>
<dbReference type="PANTHER" id="PTHR35011:SF2">
    <property type="entry name" value="2,3-DIKETO-L-GULONATE TRAP TRANSPORTER SMALL PERMEASE PROTEIN YIAM"/>
    <property type="match status" value="1"/>
</dbReference>
<protein>
    <recommendedName>
        <fullName evidence="9">TRAP transporter small permease protein</fullName>
    </recommendedName>
</protein>
<accession>A0A0K6HNE9</accession>
<dbReference type="PANTHER" id="PTHR35011">
    <property type="entry name" value="2,3-DIKETO-L-GULONATE TRAP TRANSPORTER SMALL PERMEASE PROTEIN YIAM"/>
    <property type="match status" value="1"/>
</dbReference>
<feature type="domain" description="Tripartite ATP-independent periplasmic transporters DctQ component" evidence="10">
    <location>
        <begin position="23"/>
        <end position="149"/>
    </location>
</feature>